<evidence type="ECO:0008006" key="5">
    <source>
        <dbReference type="Google" id="ProtNLM"/>
    </source>
</evidence>
<feature type="transmembrane region" description="Helical" evidence="1">
    <location>
        <begin position="196"/>
        <end position="217"/>
    </location>
</feature>
<accession>A0A7G9WH49</accession>
<protein>
    <recommendedName>
        <fullName evidence="5">Sporulation integral membrane protein YlbJ</fullName>
    </recommendedName>
</protein>
<name>A0A7G9WH49_9FIRM</name>
<feature type="signal peptide" evidence="2">
    <location>
        <begin position="1"/>
        <end position="24"/>
    </location>
</feature>
<gene>
    <name evidence="3" type="ORF">H6X83_14035</name>
</gene>
<feature type="transmembrane region" description="Helical" evidence="1">
    <location>
        <begin position="243"/>
        <end position="264"/>
    </location>
</feature>
<evidence type="ECO:0000256" key="1">
    <source>
        <dbReference type="SAM" id="Phobius"/>
    </source>
</evidence>
<evidence type="ECO:0000313" key="4">
    <source>
        <dbReference type="Proteomes" id="UP000516046"/>
    </source>
</evidence>
<keyword evidence="1" id="KW-1133">Transmembrane helix</keyword>
<feature type="chain" id="PRO_5028943071" description="Sporulation integral membrane protein YlbJ" evidence="2">
    <location>
        <begin position="25"/>
        <end position="350"/>
    </location>
</feature>
<keyword evidence="4" id="KW-1185">Reference proteome</keyword>
<feature type="transmembrane region" description="Helical" evidence="1">
    <location>
        <begin position="116"/>
        <end position="137"/>
    </location>
</feature>
<dbReference type="RefSeq" id="WP_212507076.1">
    <property type="nucleotide sequence ID" value="NZ_CP060696.1"/>
</dbReference>
<reference evidence="3 4" key="1">
    <citation type="submission" date="2020-08" db="EMBL/GenBank/DDBJ databases">
        <authorList>
            <person name="Ren C."/>
            <person name="Gu Y."/>
            <person name="Xu Y."/>
        </authorList>
    </citation>
    <scope>NUCLEOTIDE SEQUENCE [LARGE SCALE GENOMIC DNA]</scope>
    <source>
        <strain evidence="3 4">LBM18003</strain>
    </source>
</reference>
<keyword evidence="1" id="KW-0812">Transmembrane</keyword>
<feature type="transmembrane region" description="Helical" evidence="1">
    <location>
        <begin position="34"/>
        <end position="54"/>
    </location>
</feature>
<feature type="transmembrane region" description="Helical" evidence="1">
    <location>
        <begin position="143"/>
        <end position="163"/>
    </location>
</feature>
<evidence type="ECO:0000313" key="3">
    <source>
        <dbReference type="EMBL" id="QNO18011.1"/>
    </source>
</evidence>
<dbReference type="EMBL" id="CP060696">
    <property type="protein sequence ID" value="QNO18011.1"/>
    <property type="molecule type" value="Genomic_DNA"/>
</dbReference>
<evidence type="ECO:0000256" key="2">
    <source>
        <dbReference type="SAM" id="SignalP"/>
    </source>
</evidence>
<organism evidence="3 4">
    <name type="scientific">Caproicibacterium amylolyticum</name>
    <dbReference type="NCBI Taxonomy" id="2766537"/>
    <lineage>
        <taxon>Bacteria</taxon>
        <taxon>Bacillati</taxon>
        <taxon>Bacillota</taxon>
        <taxon>Clostridia</taxon>
        <taxon>Eubacteriales</taxon>
        <taxon>Oscillospiraceae</taxon>
        <taxon>Caproicibacterium</taxon>
    </lineage>
</organism>
<keyword evidence="2" id="KW-0732">Signal</keyword>
<keyword evidence="1" id="KW-0472">Membrane</keyword>
<feature type="transmembrane region" description="Helical" evidence="1">
    <location>
        <begin position="321"/>
        <end position="340"/>
    </location>
</feature>
<dbReference type="AlphaFoldDB" id="A0A7G9WH49"/>
<dbReference type="KEGG" id="caml:H6X83_14035"/>
<dbReference type="Proteomes" id="UP000516046">
    <property type="component" value="Chromosome"/>
</dbReference>
<feature type="transmembrane region" description="Helical" evidence="1">
    <location>
        <begin position="276"/>
        <end position="294"/>
    </location>
</feature>
<proteinExistence type="predicted"/>
<sequence length="350" mass="36306">MSKKITGAAAIFMAAALLFFPRQAADGASAGISTCLGVLVPSLFPFLVITVFLVKSGLSSSIGRCIGKPFAKLFALPPAAAPAILMGMLGGYPTGSRGAQALYESGELNAEQAERLLLFSVNGGPAFICTAVGLGFLGSVQAGRFLLIVHLLSGLAVGILLGISHHKDIAQPPHQISWPSPAKALLAAVRSSASSMLLMCCFVVLFSTFLCILQQFFSGTSLAVFAGFCEVTLGCRSAANVNAPLWCISLILGWGGLCVHLQVLQGLSFRVRPGRFFLCRALQGGLAALCTLPFQNEFTPKPPLPPVVDVFGSFAQSRPELSGGIAAGAALIILCAALLIDSSGQHNSVV</sequence>